<evidence type="ECO:0000256" key="1">
    <source>
        <dbReference type="SAM" id="SignalP"/>
    </source>
</evidence>
<organism evidence="2">
    <name type="scientific">Lotus japonicus</name>
    <name type="common">Lotus corniculatus var. japonicus</name>
    <dbReference type="NCBI Taxonomy" id="34305"/>
    <lineage>
        <taxon>Eukaryota</taxon>
        <taxon>Viridiplantae</taxon>
        <taxon>Streptophyta</taxon>
        <taxon>Embryophyta</taxon>
        <taxon>Tracheophyta</taxon>
        <taxon>Spermatophyta</taxon>
        <taxon>Magnoliopsida</taxon>
        <taxon>eudicotyledons</taxon>
        <taxon>Gunneridae</taxon>
        <taxon>Pentapetalae</taxon>
        <taxon>rosids</taxon>
        <taxon>fabids</taxon>
        <taxon>Fabales</taxon>
        <taxon>Fabaceae</taxon>
        <taxon>Papilionoideae</taxon>
        <taxon>50 kb inversion clade</taxon>
        <taxon>NPAAA clade</taxon>
        <taxon>Hologalegina</taxon>
        <taxon>robinioid clade</taxon>
        <taxon>Loteae</taxon>
        <taxon>Lotus</taxon>
    </lineage>
</organism>
<evidence type="ECO:0000313" key="2">
    <source>
        <dbReference type="EMBL" id="AFK33525.1"/>
    </source>
</evidence>
<dbReference type="EMBL" id="BT133730">
    <property type="protein sequence ID" value="AFK33525.1"/>
    <property type="molecule type" value="mRNA"/>
</dbReference>
<protein>
    <recommendedName>
        <fullName evidence="3">BED-type domain-containing protein</fullName>
    </recommendedName>
</protein>
<dbReference type="KEGG" id="lja:130745171"/>
<dbReference type="RefSeq" id="XP_057453299.1">
    <property type="nucleotide sequence ID" value="XM_057597316.1"/>
</dbReference>
<reference evidence="2" key="1">
    <citation type="submission" date="2012-05" db="EMBL/GenBank/DDBJ databases">
        <authorList>
            <person name="Krishnakumar V."/>
            <person name="Cheung F."/>
            <person name="Xiao Y."/>
            <person name="Chan A."/>
            <person name="Moskal W.A."/>
            <person name="Town C.D."/>
        </authorList>
    </citation>
    <scope>NUCLEOTIDE SEQUENCE</scope>
</reference>
<evidence type="ECO:0008006" key="3">
    <source>
        <dbReference type="Google" id="ProtNLM"/>
    </source>
</evidence>
<dbReference type="AlphaFoldDB" id="I3RZT3"/>
<feature type="signal peptide" evidence="1">
    <location>
        <begin position="1"/>
        <end position="23"/>
    </location>
</feature>
<feature type="chain" id="PRO_5003678620" description="BED-type domain-containing protein" evidence="1">
    <location>
        <begin position="24"/>
        <end position="99"/>
    </location>
</feature>
<accession>I3RZT3</accession>
<proteinExistence type="evidence at transcript level"/>
<dbReference type="OrthoDB" id="1414216at2759"/>
<keyword evidence="1" id="KW-0732">Signal</keyword>
<dbReference type="GeneID" id="130745171"/>
<sequence>MFAAPTFYILQLLLLFLIDSSLWQGSDDGNYNCRHILRDHTEVYHMDHELSTPPQDGSNNVDVGSSRKRKSWTNQSDVLDHFTVDPVLTNRARCNYCNT</sequence>
<name>I3RZT3_LOTJA</name>